<dbReference type="InterPro" id="IPR013406">
    <property type="entry name" value="CHP02574_addiction_mod"/>
</dbReference>
<accession>A0ABR9UFG1</accession>
<dbReference type="EMBL" id="JADEWU010000050">
    <property type="protein sequence ID" value="MBE9145195.1"/>
    <property type="molecule type" value="Genomic_DNA"/>
</dbReference>
<dbReference type="Proteomes" id="UP000640725">
    <property type="component" value="Unassembled WGS sequence"/>
</dbReference>
<dbReference type="RefSeq" id="WP_193870663.1">
    <property type="nucleotide sequence ID" value="NZ_JADEWU010000050.1"/>
</dbReference>
<name>A0ABR9UFG1_9CYAN</name>
<reference evidence="1 2" key="1">
    <citation type="submission" date="2020-10" db="EMBL/GenBank/DDBJ databases">
        <authorList>
            <person name="Castelo-Branco R."/>
            <person name="Eusebio N."/>
            <person name="Adriana R."/>
            <person name="Vieira A."/>
            <person name="Brugerolle De Fraissinette N."/>
            <person name="Rezende De Castro R."/>
            <person name="Schneider M.P."/>
            <person name="Vasconcelos V."/>
            <person name="Leao P.N."/>
        </authorList>
    </citation>
    <scope>NUCLEOTIDE SEQUENCE [LARGE SCALE GENOMIC DNA]</scope>
    <source>
        <strain evidence="1 2">LEGE 06226</strain>
    </source>
</reference>
<comment type="caution">
    <text evidence="1">The sequence shown here is derived from an EMBL/GenBank/DDBJ whole genome shotgun (WGS) entry which is preliminary data.</text>
</comment>
<gene>
    <name evidence="1" type="ORF">IQ236_18515</name>
</gene>
<protein>
    <submittedName>
        <fullName evidence="1">Addiction module protein</fullName>
    </submittedName>
</protein>
<dbReference type="Pfam" id="PF09720">
    <property type="entry name" value="Unstab_antitox"/>
    <property type="match status" value="1"/>
</dbReference>
<organism evidence="1 2">
    <name type="scientific">Planktothrix mougeotii LEGE 06226</name>
    <dbReference type="NCBI Taxonomy" id="1828728"/>
    <lineage>
        <taxon>Bacteria</taxon>
        <taxon>Bacillati</taxon>
        <taxon>Cyanobacteriota</taxon>
        <taxon>Cyanophyceae</taxon>
        <taxon>Oscillatoriophycideae</taxon>
        <taxon>Oscillatoriales</taxon>
        <taxon>Microcoleaceae</taxon>
        <taxon>Planktothrix</taxon>
    </lineage>
</organism>
<evidence type="ECO:0000313" key="1">
    <source>
        <dbReference type="EMBL" id="MBE9145195.1"/>
    </source>
</evidence>
<evidence type="ECO:0000313" key="2">
    <source>
        <dbReference type="Proteomes" id="UP000640725"/>
    </source>
</evidence>
<proteinExistence type="predicted"/>
<keyword evidence="2" id="KW-1185">Reference proteome</keyword>
<sequence>MTLENLEAEVLALPQDSQVILLSRLLKHLGQSRENDAEVEFSWGEEAERRDREMDSGEVTGIPAEQVFHKIRGLLQ</sequence>